<reference evidence="1 2" key="1">
    <citation type="submission" date="2020-01" db="EMBL/GenBank/DDBJ databases">
        <title>Sphingomonas sp. C33 whole genome sequece.</title>
        <authorList>
            <person name="Park C."/>
        </authorList>
    </citation>
    <scope>NUCLEOTIDE SEQUENCE [LARGE SCALE GENOMIC DNA]</scope>
    <source>
        <strain evidence="1 2">C33</strain>
    </source>
</reference>
<name>A0A7Z2S4N6_9SPHN</name>
<dbReference type="KEGG" id="schy:GVO57_04730"/>
<keyword evidence="2" id="KW-1185">Reference proteome</keyword>
<dbReference type="Proteomes" id="UP000464468">
    <property type="component" value="Chromosome"/>
</dbReference>
<evidence type="ECO:0008006" key="3">
    <source>
        <dbReference type="Google" id="ProtNLM"/>
    </source>
</evidence>
<dbReference type="InterPro" id="IPR007523">
    <property type="entry name" value="NDUFAF3/AAMDC"/>
</dbReference>
<dbReference type="Gene3D" id="3.40.1230.10">
    <property type="entry name" value="MTH938-like"/>
    <property type="match status" value="1"/>
</dbReference>
<dbReference type="PANTHER" id="PTHR21192:SF2">
    <property type="entry name" value="NADH DEHYDROGENASE [UBIQUINONE] 1 ALPHA SUBCOMPLEX ASSEMBLY FACTOR 3"/>
    <property type="match status" value="1"/>
</dbReference>
<dbReference type="InterPro" id="IPR036748">
    <property type="entry name" value="MTH938-like_sf"/>
</dbReference>
<dbReference type="Pfam" id="PF04430">
    <property type="entry name" value="DUF498"/>
    <property type="match status" value="1"/>
</dbReference>
<proteinExistence type="predicted"/>
<dbReference type="PANTHER" id="PTHR21192">
    <property type="entry name" value="NUCLEAR PROTEIN E3-3"/>
    <property type="match status" value="1"/>
</dbReference>
<dbReference type="RefSeq" id="WP_160592198.1">
    <property type="nucleotide sequence ID" value="NZ_CP047895.1"/>
</dbReference>
<accession>A0A7Z2S4N6</accession>
<dbReference type="EMBL" id="CP047895">
    <property type="protein sequence ID" value="QHL90270.1"/>
    <property type="molecule type" value="Genomic_DNA"/>
</dbReference>
<evidence type="ECO:0000313" key="1">
    <source>
        <dbReference type="EMBL" id="QHL90270.1"/>
    </source>
</evidence>
<dbReference type="SUPFAM" id="SSF64076">
    <property type="entry name" value="MTH938-like"/>
    <property type="match status" value="1"/>
</dbReference>
<dbReference type="AlphaFoldDB" id="A0A7Z2S4N6"/>
<sequence>MPELRPEARAPGPVITGFAGPGFRIDGVATSGGALLSPDWWRPIEATSLDLDLLAPLIALRPEFILIGTGPVLVRPAPALAAAIEAEGIGIEAMDSRAAARAWGVLRGEGRWIAAALLPHGLPPRI</sequence>
<organism evidence="1 2">
    <name type="scientific">Sphingomonas changnyeongensis</name>
    <dbReference type="NCBI Taxonomy" id="2698679"/>
    <lineage>
        <taxon>Bacteria</taxon>
        <taxon>Pseudomonadati</taxon>
        <taxon>Pseudomonadota</taxon>
        <taxon>Alphaproteobacteria</taxon>
        <taxon>Sphingomonadales</taxon>
        <taxon>Sphingomonadaceae</taxon>
        <taxon>Sphingomonas</taxon>
    </lineage>
</organism>
<evidence type="ECO:0000313" key="2">
    <source>
        <dbReference type="Proteomes" id="UP000464468"/>
    </source>
</evidence>
<protein>
    <recommendedName>
        <fullName evidence="3">Mth938-like domain-containing protein</fullName>
    </recommendedName>
</protein>
<gene>
    <name evidence="1" type="ORF">GVO57_04730</name>
</gene>